<feature type="transmembrane region" description="Helical" evidence="2">
    <location>
        <begin position="53"/>
        <end position="72"/>
    </location>
</feature>
<protein>
    <submittedName>
        <fullName evidence="3">Uncharacterized protein</fullName>
    </submittedName>
</protein>
<proteinExistence type="predicted"/>
<evidence type="ECO:0000313" key="3">
    <source>
        <dbReference type="EMBL" id="CAA9471434.1"/>
    </source>
</evidence>
<feature type="compositionally biased region" description="Basic and acidic residues" evidence="1">
    <location>
        <begin position="1"/>
        <end position="38"/>
    </location>
</feature>
<keyword evidence="2" id="KW-1133">Transmembrane helix</keyword>
<evidence type="ECO:0000256" key="1">
    <source>
        <dbReference type="SAM" id="MobiDB-lite"/>
    </source>
</evidence>
<sequence length="97" mass="11030">MVEQFRASKEVTMKRQRMDRQVHPQTVDRREQRARTTGEEAGTNETMKRYVRVGLLAVVVVGAWLLAFAMSLTSARSEEAETLEHPQTAPVASWTAR</sequence>
<dbReference type="EMBL" id="CADCVI010000127">
    <property type="protein sequence ID" value="CAA9471434.1"/>
    <property type="molecule type" value="Genomic_DNA"/>
</dbReference>
<reference evidence="3" key="1">
    <citation type="submission" date="2020-02" db="EMBL/GenBank/DDBJ databases">
        <authorList>
            <person name="Meier V. D."/>
        </authorList>
    </citation>
    <scope>NUCLEOTIDE SEQUENCE</scope>
    <source>
        <strain evidence="3">AVDCRST_MAG25</strain>
    </source>
</reference>
<accession>A0A6J4RFN6</accession>
<keyword evidence="2" id="KW-0472">Membrane</keyword>
<dbReference type="AlphaFoldDB" id="A0A6J4RFN6"/>
<feature type="region of interest" description="Disordered" evidence="1">
    <location>
        <begin position="1"/>
        <end position="42"/>
    </location>
</feature>
<name>A0A6J4RFN6_9ACTN</name>
<organism evidence="3">
    <name type="scientific">uncultured Rubrobacteraceae bacterium</name>
    <dbReference type="NCBI Taxonomy" id="349277"/>
    <lineage>
        <taxon>Bacteria</taxon>
        <taxon>Bacillati</taxon>
        <taxon>Actinomycetota</taxon>
        <taxon>Rubrobacteria</taxon>
        <taxon>Rubrobacterales</taxon>
        <taxon>Rubrobacteraceae</taxon>
        <taxon>environmental samples</taxon>
    </lineage>
</organism>
<feature type="region of interest" description="Disordered" evidence="1">
    <location>
        <begin position="76"/>
        <end position="97"/>
    </location>
</feature>
<gene>
    <name evidence="3" type="ORF">AVDCRST_MAG25-2074</name>
</gene>
<evidence type="ECO:0000256" key="2">
    <source>
        <dbReference type="SAM" id="Phobius"/>
    </source>
</evidence>
<keyword evidence="2" id="KW-0812">Transmembrane</keyword>